<dbReference type="Proteomes" id="UP000885648">
    <property type="component" value="Unassembled WGS sequence"/>
</dbReference>
<dbReference type="EMBL" id="DSBY01000260">
    <property type="protein sequence ID" value="HDS63745.1"/>
    <property type="molecule type" value="Genomic_DNA"/>
</dbReference>
<dbReference type="AlphaFoldDB" id="A0A831LR45"/>
<proteinExistence type="predicted"/>
<comment type="caution">
    <text evidence="1">The sequence shown here is derived from an EMBL/GenBank/DDBJ whole genome shotgun (WGS) entry which is preliminary data.</text>
</comment>
<accession>A0A831LR45</accession>
<feature type="non-terminal residue" evidence="1">
    <location>
        <position position="23"/>
    </location>
</feature>
<organism evidence="1">
    <name type="scientific">Methanofollis liminatans</name>
    <dbReference type="NCBI Taxonomy" id="2201"/>
    <lineage>
        <taxon>Archaea</taxon>
        <taxon>Methanobacteriati</taxon>
        <taxon>Methanobacteriota</taxon>
        <taxon>Stenosarchaea group</taxon>
        <taxon>Methanomicrobia</taxon>
        <taxon>Methanomicrobiales</taxon>
        <taxon>Methanomicrobiaceae</taxon>
        <taxon>Methanofollis</taxon>
    </lineage>
</organism>
<sequence>MQKARRYICKYCGYIYSPLRGEP</sequence>
<dbReference type="SUPFAM" id="SSF57802">
    <property type="entry name" value="Rubredoxin-like"/>
    <property type="match status" value="1"/>
</dbReference>
<gene>
    <name evidence="1" type="ORF">ENN52_06445</name>
</gene>
<evidence type="ECO:0000313" key="1">
    <source>
        <dbReference type="EMBL" id="HDS63745.1"/>
    </source>
</evidence>
<name>A0A831LR45_9EURY</name>
<protein>
    <submittedName>
        <fullName evidence="1">Rubredoxin</fullName>
    </submittedName>
</protein>
<reference evidence="1" key="1">
    <citation type="journal article" date="2020" name="mSystems">
        <title>Genome- and Community-Level Interaction Insights into Carbon Utilization and Element Cycling Functions of Hydrothermarchaeota in Hydrothermal Sediment.</title>
        <authorList>
            <person name="Zhou Z."/>
            <person name="Liu Y."/>
            <person name="Xu W."/>
            <person name="Pan J."/>
            <person name="Luo Z.H."/>
            <person name="Li M."/>
        </authorList>
    </citation>
    <scope>NUCLEOTIDE SEQUENCE</scope>
    <source>
        <strain evidence="1">SpSt-1183</strain>
    </source>
</reference>
<dbReference type="Gene3D" id="2.20.28.10">
    <property type="match status" value="1"/>
</dbReference>